<feature type="transmembrane region" description="Helical" evidence="24">
    <location>
        <begin position="32"/>
        <end position="48"/>
    </location>
</feature>
<feature type="transmembrane region" description="Helical" evidence="24">
    <location>
        <begin position="213"/>
        <end position="235"/>
    </location>
</feature>
<evidence type="ECO:0000256" key="15">
    <source>
        <dbReference type="ARBA" id="ARBA00023136"/>
    </source>
</evidence>
<evidence type="ECO:0000256" key="6">
    <source>
        <dbReference type="ARBA" id="ARBA00012487"/>
    </source>
</evidence>
<feature type="transmembrane region" description="Helical" evidence="24">
    <location>
        <begin position="55"/>
        <end position="78"/>
    </location>
</feature>
<keyword evidence="10" id="KW-0808">Transferase</keyword>
<feature type="transmembrane region" description="Helical" evidence="24">
    <location>
        <begin position="138"/>
        <end position="159"/>
    </location>
</feature>
<accession>A0A9X2BZD8</accession>
<evidence type="ECO:0000256" key="22">
    <source>
        <dbReference type="ARBA" id="ARBA00032743"/>
    </source>
</evidence>
<comment type="pathway">
    <text evidence="3">Phospholipid metabolism; CDP-diacylglycerol biosynthesis; CDP-diacylglycerol from sn-glycerol 3-phosphate: step 3/3.</text>
</comment>
<keyword evidence="15 24" id="KW-0472">Membrane</keyword>
<proteinExistence type="inferred from homology"/>
<keyword evidence="26" id="KW-1185">Reference proteome</keyword>
<evidence type="ECO:0000313" key="26">
    <source>
        <dbReference type="Proteomes" id="UP001139353"/>
    </source>
</evidence>
<evidence type="ECO:0000256" key="20">
    <source>
        <dbReference type="ARBA" id="ARBA00032253"/>
    </source>
</evidence>
<reference evidence="25" key="1">
    <citation type="submission" date="2021-11" db="EMBL/GenBank/DDBJ databases">
        <title>BS-T2-15 a new species belonging to the Comamonadaceae family isolated from the soil of a French oak forest.</title>
        <authorList>
            <person name="Mieszkin S."/>
            <person name="Alain K."/>
        </authorList>
    </citation>
    <scope>NUCLEOTIDE SEQUENCE</scope>
    <source>
        <strain evidence="25">BS-T2-15</strain>
    </source>
</reference>
<protein>
    <recommendedName>
        <fullName evidence="7">Phosphatidate cytidylyltransferase</fullName>
        <ecNumber evidence="6">2.7.7.41</ecNumber>
    </recommendedName>
    <alternativeName>
        <fullName evidence="20">CDP-DAG synthase</fullName>
    </alternativeName>
    <alternativeName>
        <fullName evidence="22">CDP-DG synthase</fullName>
    </alternativeName>
    <alternativeName>
        <fullName evidence="18">CDP-diacylglycerol synthase</fullName>
    </alternativeName>
    <alternativeName>
        <fullName evidence="21">CDP-diglyceride pyrophosphorylase</fullName>
    </alternativeName>
    <alternativeName>
        <fullName evidence="23">CDP-diglyceride synthase</fullName>
    </alternativeName>
    <alternativeName>
        <fullName evidence="19">CTP:phosphatidate cytidylyltransferase</fullName>
    </alternativeName>
</protein>
<evidence type="ECO:0000256" key="12">
    <source>
        <dbReference type="ARBA" id="ARBA00022695"/>
    </source>
</evidence>
<keyword evidence="8" id="KW-1003">Cell membrane</keyword>
<dbReference type="PANTHER" id="PTHR46382:SF1">
    <property type="entry name" value="PHOSPHATIDATE CYTIDYLYLTRANSFERASE"/>
    <property type="match status" value="1"/>
</dbReference>
<dbReference type="GO" id="GO:0005886">
    <property type="term" value="C:plasma membrane"/>
    <property type="evidence" value="ECO:0007669"/>
    <property type="project" value="UniProtKB-SubCell"/>
</dbReference>
<comment type="subcellular location">
    <subcellularLocation>
        <location evidence="2">Cell membrane</location>
        <topology evidence="2">Multi-pass membrane protein</topology>
    </subcellularLocation>
</comment>
<evidence type="ECO:0000256" key="2">
    <source>
        <dbReference type="ARBA" id="ARBA00004651"/>
    </source>
</evidence>
<dbReference type="PANTHER" id="PTHR46382">
    <property type="entry name" value="PHOSPHATIDATE CYTIDYLYLTRANSFERASE"/>
    <property type="match status" value="1"/>
</dbReference>
<organism evidence="25 26">
    <name type="scientific">Scleromatobacter humisilvae</name>
    <dbReference type="NCBI Taxonomy" id="2897159"/>
    <lineage>
        <taxon>Bacteria</taxon>
        <taxon>Pseudomonadati</taxon>
        <taxon>Pseudomonadota</taxon>
        <taxon>Betaproteobacteria</taxon>
        <taxon>Burkholderiales</taxon>
        <taxon>Sphaerotilaceae</taxon>
        <taxon>Scleromatobacter</taxon>
    </lineage>
</organism>
<keyword evidence="9" id="KW-0444">Lipid biosynthesis</keyword>
<evidence type="ECO:0000256" key="18">
    <source>
        <dbReference type="ARBA" id="ARBA00029893"/>
    </source>
</evidence>
<evidence type="ECO:0000256" key="11">
    <source>
        <dbReference type="ARBA" id="ARBA00022692"/>
    </source>
</evidence>
<dbReference type="Pfam" id="PF01148">
    <property type="entry name" value="CTP_transf_1"/>
    <property type="match status" value="1"/>
</dbReference>
<dbReference type="GO" id="GO:0004605">
    <property type="term" value="F:phosphatidate cytidylyltransferase activity"/>
    <property type="evidence" value="ECO:0007669"/>
    <property type="project" value="UniProtKB-EC"/>
</dbReference>
<keyword evidence="17" id="KW-1208">Phospholipid metabolism</keyword>
<evidence type="ECO:0000256" key="4">
    <source>
        <dbReference type="ARBA" id="ARBA00005189"/>
    </source>
</evidence>
<dbReference type="AlphaFoldDB" id="A0A9X2BZD8"/>
<evidence type="ECO:0000256" key="9">
    <source>
        <dbReference type="ARBA" id="ARBA00022516"/>
    </source>
</evidence>
<feature type="transmembrane region" description="Helical" evidence="24">
    <location>
        <begin position="112"/>
        <end position="132"/>
    </location>
</feature>
<evidence type="ECO:0000256" key="19">
    <source>
        <dbReference type="ARBA" id="ARBA00031825"/>
    </source>
</evidence>
<evidence type="ECO:0000256" key="21">
    <source>
        <dbReference type="ARBA" id="ARBA00032396"/>
    </source>
</evidence>
<keyword evidence="12 25" id="KW-0548">Nucleotidyltransferase</keyword>
<evidence type="ECO:0000256" key="24">
    <source>
        <dbReference type="SAM" id="Phobius"/>
    </source>
</evidence>
<comment type="similarity">
    <text evidence="5">Belongs to the CDS family.</text>
</comment>
<evidence type="ECO:0000256" key="13">
    <source>
        <dbReference type="ARBA" id="ARBA00022989"/>
    </source>
</evidence>
<evidence type="ECO:0000256" key="23">
    <source>
        <dbReference type="ARBA" id="ARBA00033406"/>
    </source>
</evidence>
<evidence type="ECO:0000256" key="8">
    <source>
        <dbReference type="ARBA" id="ARBA00022475"/>
    </source>
</evidence>
<keyword evidence="11 24" id="KW-0812">Transmembrane</keyword>
<keyword evidence="16" id="KW-0594">Phospholipid biosynthesis</keyword>
<name>A0A9X2BZD8_9BURK</name>
<comment type="caution">
    <text evidence="25">The sequence shown here is derived from an EMBL/GenBank/DDBJ whole genome shotgun (WGS) entry which is preliminary data.</text>
</comment>
<dbReference type="GO" id="GO:0016024">
    <property type="term" value="P:CDP-diacylglycerol biosynthetic process"/>
    <property type="evidence" value="ECO:0007669"/>
    <property type="project" value="TreeGrafter"/>
</dbReference>
<evidence type="ECO:0000256" key="10">
    <source>
        <dbReference type="ARBA" id="ARBA00022679"/>
    </source>
</evidence>
<keyword evidence="13 24" id="KW-1133">Transmembrane helix</keyword>
<keyword evidence="14" id="KW-0443">Lipid metabolism</keyword>
<evidence type="ECO:0000256" key="14">
    <source>
        <dbReference type="ARBA" id="ARBA00023098"/>
    </source>
</evidence>
<dbReference type="Proteomes" id="UP001139353">
    <property type="component" value="Unassembled WGS sequence"/>
</dbReference>
<sequence length="278" mass="28624">MLRERVITALVLLALLIPAVMARSPLPFALLTIVLIAAAGWEWGRLCGLPRAAAVASGVVLGLACVTIAPLGGGVGGVVVPAEAWAGVTVLWVLVGAVSLRAGPDGFRQVSAGLRFVVGWVLIGAAWAALMASWERGLAYLATVCALVWAADIFAYFGGRAFGKRKLAPTISPGKSWEGAISGLLAVIVLAVIVVIVTARPHGNLFWLLRERLGFAGMVGACAALVAMAIMGDLVESLAKRSAGIKDSSQLLPGHGGVLDRIDALLPVFPAALALVTI</sequence>
<dbReference type="EMBL" id="JAJLJH010000002">
    <property type="protein sequence ID" value="MCK9686568.1"/>
    <property type="molecule type" value="Genomic_DNA"/>
</dbReference>
<evidence type="ECO:0000256" key="5">
    <source>
        <dbReference type="ARBA" id="ARBA00010185"/>
    </source>
</evidence>
<gene>
    <name evidence="25" type="ORF">LPC04_12700</name>
</gene>
<feature type="transmembrane region" description="Helical" evidence="24">
    <location>
        <begin position="84"/>
        <end position="100"/>
    </location>
</feature>
<evidence type="ECO:0000256" key="17">
    <source>
        <dbReference type="ARBA" id="ARBA00023264"/>
    </source>
</evidence>
<evidence type="ECO:0000313" key="25">
    <source>
        <dbReference type="EMBL" id="MCK9686568.1"/>
    </source>
</evidence>
<dbReference type="RefSeq" id="WP_275682588.1">
    <property type="nucleotide sequence ID" value="NZ_JAJLJH010000002.1"/>
</dbReference>
<comment type="pathway">
    <text evidence="4">Lipid metabolism.</text>
</comment>
<evidence type="ECO:0000256" key="16">
    <source>
        <dbReference type="ARBA" id="ARBA00023209"/>
    </source>
</evidence>
<evidence type="ECO:0000256" key="1">
    <source>
        <dbReference type="ARBA" id="ARBA00001698"/>
    </source>
</evidence>
<feature type="transmembrane region" description="Helical" evidence="24">
    <location>
        <begin position="180"/>
        <end position="201"/>
    </location>
</feature>
<dbReference type="EC" id="2.7.7.41" evidence="6"/>
<evidence type="ECO:0000256" key="7">
    <source>
        <dbReference type="ARBA" id="ARBA00019373"/>
    </source>
</evidence>
<comment type="catalytic activity">
    <reaction evidence="1">
        <text>a 1,2-diacyl-sn-glycero-3-phosphate + CTP + H(+) = a CDP-1,2-diacyl-sn-glycerol + diphosphate</text>
        <dbReference type="Rhea" id="RHEA:16229"/>
        <dbReference type="ChEBI" id="CHEBI:15378"/>
        <dbReference type="ChEBI" id="CHEBI:33019"/>
        <dbReference type="ChEBI" id="CHEBI:37563"/>
        <dbReference type="ChEBI" id="CHEBI:58332"/>
        <dbReference type="ChEBI" id="CHEBI:58608"/>
        <dbReference type="EC" id="2.7.7.41"/>
    </reaction>
</comment>
<evidence type="ECO:0000256" key="3">
    <source>
        <dbReference type="ARBA" id="ARBA00005119"/>
    </source>
</evidence>